<gene>
    <name evidence="3" type="ORF">PY649_14885</name>
</gene>
<dbReference type="Pfam" id="PF08327">
    <property type="entry name" value="AHSA1"/>
    <property type="match status" value="1"/>
</dbReference>
<organism evidence="3 4">
    <name type="scientific">Rhizobium mayense</name>
    <dbReference type="NCBI Taxonomy" id="1312184"/>
    <lineage>
        <taxon>Bacteria</taxon>
        <taxon>Pseudomonadati</taxon>
        <taxon>Pseudomonadota</taxon>
        <taxon>Alphaproteobacteria</taxon>
        <taxon>Hyphomicrobiales</taxon>
        <taxon>Rhizobiaceae</taxon>
        <taxon>Rhizobium/Agrobacterium group</taxon>
        <taxon>Rhizobium</taxon>
    </lineage>
</organism>
<sequence length="164" mass="18410">MNSDRIEKKIVLKATQERVWRAISDSACFGSWFGAEIDGPFVAGKEAVGRIVPTKVDPEVARLQEPYVGYPWRVVVERIEPMTLFSFRWHPGAADPHADYSSEPMTLVTFELAMVDGGTLLTITESGFEQLPLDRRAKAREGNDAGWAHQTKLIEKYLALDEQS</sequence>
<name>A0ABT7JWR9_9HYPH</name>
<feature type="domain" description="Activator of Hsp90 ATPase homologue 1/2-like C-terminal" evidence="2">
    <location>
        <begin position="13"/>
        <end position="158"/>
    </location>
</feature>
<dbReference type="CDD" id="cd08898">
    <property type="entry name" value="SRPBCC_CalC_Aha1-like_5"/>
    <property type="match status" value="1"/>
</dbReference>
<dbReference type="RefSeq" id="WP_285869260.1">
    <property type="nucleotide sequence ID" value="NZ_JARFYM010000010.1"/>
</dbReference>
<dbReference type="InterPro" id="IPR013538">
    <property type="entry name" value="ASHA1/2-like_C"/>
</dbReference>
<keyword evidence="4" id="KW-1185">Reference proteome</keyword>
<accession>A0ABT7JWR9</accession>
<reference evidence="3" key="1">
    <citation type="submission" date="2023-06" db="EMBL/GenBank/DDBJ databases">
        <title>Phylogenetic Diversity of Rhizobium strains.</title>
        <authorList>
            <person name="Moura F.T."/>
            <person name="Helene L.C.F."/>
            <person name="Hungria M."/>
        </authorList>
    </citation>
    <scope>NUCLEOTIDE SEQUENCE</scope>
    <source>
        <strain evidence="3">CCGE526</strain>
    </source>
</reference>
<proteinExistence type="inferred from homology"/>
<protein>
    <submittedName>
        <fullName evidence="3">SRPBCC family protein</fullName>
    </submittedName>
</protein>
<dbReference type="EMBL" id="JARFYM010000010">
    <property type="protein sequence ID" value="MDL2400190.1"/>
    <property type="molecule type" value="Genomic_DNA"/>
</dbReference>
<dbReference type="SUPFAM" id="SSF55961">
    <property type="entry name" value="Bet v1-like"/>
    <property type="match status" value="1"/>
</dbReference>
<evidence type="ECO:0000313" key="4">
    <source>
        <dbReference type="Proteomes" id="UP001172645"/>
    </source>
</evidence>
<evidence type="ECO:0000313" key="3">
    <source>
        <dbReference type="EMBL" id="MDL2400190.1"/>
    </source>
</evidence>
<dbReference type="InterPro" id="IPR023393">
    <property type="entry name" value="START-like_dom_sf"/>
</dbReference>
<comment type="similarity">
    <text evidence="1">Belongs to the AHA1 family.</text>
</comment>
<dbReference type="Gene3D" id="3.30.530.20">
    <property type="match status" value="1"/>
</dbReference>
<comment type="caution">
    <text evidence="3">The sequence shown here is derived from an EMBL/GenBank/DDBJ whole genome shotgun (WGS) entry which is preliminary data.</text>
</comment>
<dbReference type="Proteomes" id="UP001172645">
    <property type="component" value="Unassembled WGS sequence"/>
</dbReference>
<evidence type="ECO:0000259" key="2">
    <source>
        <dbReference type="Pfam" id="PF08327"/>
    </source>
</evidence>
<evidence type="ECO:0000256" key="1">
    <source>
        <dbReference type="ARBA" id="ARBA00006817"/>
    </source>
</evidence>